<dbReference type="InterPro" id="IPR007410">
    <property type="entry name" value="LpqE-like"/>
</dbReference>
<sequence length="231" mass="22036">MSSSLRRGALAATAIAFSIASLAACGAGNNSQTLEIKPDNAATSVGDIKIQNALVITQADPEATGPAVVSATVFNSSDRAQTLESISLDGAQQVKLSPASGKGALTIPAGGSVVIGGKGNASAVLENAESLTDGDAHKVTFSFSQTGDVSLRAFIVPAEGYYASWGPSGSPAASPSPTASPTGAAGEAGETGEGGGEGGATGTETGAASGTPTDPASASATGAAAGDTAGH</sequence>
<dbReference type="Gene3D" id="2.60.40.1890">
    <property type="entry name" value="PCu(A)C copper chaperone"/>
    <property type="match status" value="1"/>
</dbReference>
<name>A0A4Y3VLQ4_9ACTN</name>
<evidence type="ECO:0000256" key="1">
    <source>
        <dbReference type="SAM" id="MobiDB-lite"/>
    </source>
</evidence>
<keyword evidence="2" id="KW-0732">Signal</keyword>
<feature type="chain" id="PRO_5021370464" description="Lipoprotein" evidence="2">
    <location>
        <begin position="24"/>
        <end position="231"/>
    </location>
</feature>
<accession>A0A4Y3VLQ4</accession>
<feature type="compositionally biased region" description="Low complexity" evidence="1">
    <location>
        <begin position="167"/>
        <end position="188"/>
    </location>
</feature>
<proteinExistence type="predicted"/>
<dbReference type="Proteomes" id="UP000317881">
    <property type="component" value="Unassembled WGS sequence"/>
</dbReference>
<keyword evidence="4" id="KW-1185">Reference proteome</keyword>
<protein>
    <recommendedName>
        <fullName evidence="5">Lipoprotein</fullName>
    </recommendedName>
</protein>
<dbReference type="PROSITE" id="PS51257">
    <property type="entry name" value="PROKAR_LIPOPROTEIN"/>
    <property type="match status" value="1"/>
</dbReference>
<reference evidence="3 4" key="1">
    <citation type="submission" date="2019-06" db="EMBL/GenBank/DDBJ databases">
        <title>Whole genome shotgun sequence of Streptomyces spinoverrucosus NBRC 14228.</title>
        <authorList>
            <person name="Hosoyama A."/>
            <person name="Uohara A."/>
            <person name="Ohji S."/>
            <person name="Ichikawa N."/>
        </authorList>
    </citation>
    <scope>NUCLEOTIDE SEQUENCE [LARGE SCALE GENOMIC DNA]</scope>
    <source>
        <strain evidence="3 4">NBRC 14228</strain>
    </source>
</reference>
<dbReference type="SUPFAM" id="SSF110087">
    <property type="entry name" value="DR1885-like metal-binding protein"/>
    <property type="match status" value="1"/>
</dbReference>
<feature type="compositionally biased region" description="Low complexity" evidence="1">
    <location>
        <begin position="202"/>
        <end position="231"/>
    </location>
</feature>
<organism evidence="3 4">
    <name type="scientific">Streptomyces spinoverrucosus</name>
    <dbReference type="NCBI Taxonomy" id="284043"/>
    <lineage>
        <taxon>Bacteria</taxon>
        <taxon>Bacillati</taxon>
        <taxon>Actinomycetota</taxon>
        <taxon>Actinomycetes</taxon>
        <taxon>Kitasatosporales</taxon>
        <taxon>Streptomycetaceae</taxon>
        <taxon>Streptomyces</taxon>
    </lineage>
</organism>
<dbReference type="EMBL" id="BJND01000043">
    <property type="protein sequence ID" value="GEC07844.1"/>
    <property type="molecule type" value="Genomic_DNA"/>
</dbReference>
<dbReference type="InterPro" id="IPR036182">
    <property type="entry name" value="PCuAC_sf"/>
</dbReference>
<feature type="signal peptide" evidence="2">
    <location>
        <begin position="1"/>
        <end position="23"/>
    </location>
</feature>
<feature type="compositionally biased region" description="Gly residues" evidence="1">
    <location>
        <begin position="189"/>
        <end position="201"/>
    </location>
</feature>
<comment type="caution">
    <text evidence="3">The sequence shown here is derived from an EMBL/GenBank/DDBJ whole genome shotgun (WGS) entry which is preliminary data.</text>
</comment>
<evidence type="ECO:0000313" key="3">
    <source>
        <dbReference type="EMBL" id="GEC07844.1"/>
    </source>
</evidence>
<evidence type="ECO:0000256" key="2">
    <source>
        <dbReference type="SAM" id="SignalP"/>
    </source>
</evidence>
<dbReference type="OrthoDB" id="3824824at2"/>
<gene>
    <name evidence="3" type="ORF">SSP24_54990</name>
</gene>
<dbReference type="AlphaFoldDB" id="A0A4Y3VLQ4"/>
<evidence type="ECO:0008006" key="5">
    <source>
        <dbReference type="Google" id="ProtNLM"/>
    </source>
</evidence>
<evidence type="ECO:0000313" key="4">
    <source>
        <dbReference type="Proteomes" id="UP000317881"/>
    </source>
</evidence>
<dbReference type="Pfam" id="PF04314">
    <property type="entry name" value="PCuAC"/>
    <property type="match status" value="1"/>
</dbReference>
<feature type="region of interest" description="Disordered" evidence="1">
    <location>
        <begin position="167"/>
        <end position="231"/>
    </location>
</feature>
<dbReference type="RefSeq" id="WP_141312378.1">
    <property type="nucleotide sequence ID" value="NZ_BJND01000043.1"/>
</dbReference>